<name>A0A370QS22_9GAMM</name>
<dbReference type="AlphaFoldDB" id="A0A370QS22"/>
<dbReference type="PANTHER" id="PTHR18964">
    <property type="entry name" value="ROK (REPRESSOR, ORF, KINASE) FAMILY"/>
    <property type="match status" value="1"/>
</dbReference>
<evidence type="ECO:0000256" key="1">
    <source>
        <dbReference type="ARBA" id="ARBA00023277"/>
    </source>
</evidence>
<dbReference type="CDD" id="cd24066">
    <property type="entry name" value="ASKHA_NBD_ROK_EcFRK-like"/>
    <property type="match status" value="1"/>
</dbReference>
<protein>
    <submittedName>
        <fullName evidence="2">Fructokinase</fullName>
    </submittedName>
</protein>
<dbReference type="InterPro" id="IPR043129">
    <property type="entry name" value="ATPase_NBD"/>
</dbReference>
<dbReference type="PROSITE" id="PS01125">
    <property type="entry name" value="ROK"/>
    <property type="match status" value="1"/>
</dbReference>
<dbReference type="InterPro" id="IPR049874">
    <property type="entry name" value="ROK_cs"/>
</dbReference>
<gene>
    <name evidence="2" type="ORF">C8D90_104213</name>
</gene>
<comment type="caution">
    <text evidence="2">The sequence shown here is derived from an EMBL/GenBank/DDBJ whole genome shotgun (WGS) entry which is preliminary data.</text>
</comment>
<proteinExistence type="predicted"/>
<dbReference type="InterPro" id="IPR000600">
    <property type="entry name" value="ROK"/>
</dbReference>
<evidence type="ECO:0000313" key="2">
    <source>
        <dbReference type="EMBL" id="RDK92057.1"/>
    </source>
</evidence>
<keyword evidence="3" id="KW-1185">Reference proteome</keyword>
<dbReference type="Proteomes" id="UP000254848">
    <property type="component" value="Unassembled WGS sequence"/>
</dbReference>
<keyword evidence="2" id="KW-0808">Transferase</keyword>
<reference evidence="2 3" key="1">
    <citation type="submission" date="2018-07" db="EMBL/GenBank/DDBJ databases">
        <title>Genomic Encyclopedia of Type Strains, Phase IV (KMG-IV): sequencing the most valuable type-strain genomes for metagenomic binning, comparative biology and taxonomic classification.</title>
        <authorList>
            <person name="Goeker M."/>
        </authorList>
    </citation>
    <scope>NUCLEOTIDE SEQUENCE [LARGE SCALE GENOMIC DNA]</scope>
    <source>
        <strain evidence="2 3">DSM 103736</strain>
    </source>
</reference>
<accession>A0A370QS22</accession>
<dbReference type="Pfam" id="PF00480">
    <property type="entry name" value="ROK"/>
    <property type="match status" value="1"/>
</dbReference>
<dbReference type="NCBIfam" id="NF007108">
    <property type="entry name" value="PRK09557.1"/>
    <property type="match status" value="1"/>
</dbReference>
<keyword evidence="1" id="KW-0119">Carbohydrate metabolism</keyword>
<dbReference type="PANTHER" id="PTHR18964:SF174">
    <property type="entry name" value="D-ALLOSE KINASE-RELATED"/>
    <property type="match status" value="1"/>
</dbReference>
<dbReference type="SUPFAM" id="SSF53067">
    <property type="entry name" value="Actin-like ATPase domain"/>
    <property type="match status" value="1"/>
</dbReference>
<keyword evidence="2" id="KW-0418">Kinase</keyword>
<dbReference type="Gene3D" id="3.30.420.40">
    <property type="match status" value="2"/>
</dbReference>
<organism evidence="2 3">
    <name type="scientific">Enterobacillus tribolii</name>
    <dbReference type="NCBI Taxonomy" id="1487935"/>
    <lineage>
        <taxon>Bacteria</taxon>
        <taxon>Pseudomonadati</taxon>
        <taxon>Pseudomonadota</taxon>
        <taxon>Gammaproteobacteria</taxon>
        <taxon>Enterobacterales</taxon>
        <taxon>Hafniaceae</taxon>
        <taxon>Enterobacillus</taxon>
    </lineage>
</organism>
<evidence type="ECO:0000313" key="3">
    <source>
        <dbReference type="Proteomes" id="UP000254848"/>
    </source>
</evidence>
<dbReference type="EMBL" id="QRAP01000004">
    <property type="protein sequence ID" value="RDK92057.1"/>
    <property type="molecule type" value="Genomic_DNA"/>
</dbReference>
<dbReference type="GO" id="GO:0004396">
    <property type="term" value="F:hexokinase activity"/>
    <property type="evidence" value="ECO:0007669"/>
    <property type="project" value="TreeGrafter"/>
</dbReference>
<sequence length="308" mass="32318">MNEKGNGVRIGIDLGGTKTEVIALGDGGGELFRQRVATPRGDYAGTVETIAGLVEQAERHTGRKGSVGVGIPGTLSPFTGLVKNANSVWLNGKALDKDLAARLQREVRLANDANCLAVSEATDGAAAGEHLVFAVIVGTGCGSGIAIDGRVHAGGNGIAGEWGHNPLPWLDREEESFRDDVPCYCGKPGCIETFISGTGFETDYARLSGQKRKGAEIIALAQQGDGMAEQAMANYERRMAKALAHVINIIDPDVVVLGGGMSNVERLYQTVPGLIAPWTFGGECRTPLRKALHGDSSGVRGAAWLWPA</sequence>